<proteinExistence type="predicted"/>
<accession>A0ACC3BJ42</accession>
<reference evidence="1" key="1">
    <citation type="submission" date="2019-11" db="EMBL/GenBank/DDBJ databases">
        <title>Nori genome reveals adaptations in red seaweeds to the harsh intertidal environment.</title>
        <authorList>
            <person name="Wang D."/>
            <person name="Mao Y."/>
        </authorList>
    </citation>
    <scope>NUCLEOTIDE SEQUENCE</scope>
    <source>
        <tissue evidence="1">Gametophyte</tissue>
    </source>
</reference>
<sequence>MPMAPPPPLPGGVSPLALPPRSPTTTTITTSTPTSSTIPTPPPPSVVKASAAPAPWGTHHPHGHHPPPAAVATPAAAATRLNVAVDWAALAEVRVATPAGEAVRVGSLFRPRPPRRRGRGLGGGGGGGGDDDAAAAADGGHTILVFLNRSATSYSTESRPLVYARLRPTLDAARARLVFVTPAPPAAAARWLAAWEAVAPFPGEVVCDPGAGLAAGLGLLRSRLAAVLRPPPHAWRDALGGVVNRLRPSGFSLPPPTAEEVAAGPRGARRRRARRCARDGGGAPRERGVRGQGAAAGGV</sequence>
<gene>
    <name evidence="1" type="ORF">I4F81_000594</name>
</gene>
<organism evidence="1 2">
    <name type="scientific">Pyropia yezoensis</name>
    <name type="common">Susabi-nori</name>
    <name type="synonym">Porphyra yezoensis</name>
    <dbReference type="NCBI Taxonomy" id="2788"/>
    <lineage>
        <taxon>Eukaryota</taxon>
        <taxon>Rhodophyta</taxon>
        <taxon>Bangiophyceae</taxon>
        <taxon>Bangiales</taxon>
        <taxon>Bangiaceae</taxon>
        <taxon>Pyropia</taxon>
    </lineage>
</organism>
<comment type="caution">
    <text evidence="1">The sequence shown here is derived from an EMBL/GenBank/DDBJ whole genome shotgun (WGS) entry which is preliminary data.</text>
</comment>
<dbReference type="EMBL" id="CM020618">
    <property type="protein sequence ID" value="KAK1857980.1"/>
    <property type="molecule type" value="Genomic_DNA"/>
</dbReference>
<keyword evidence="2" id="KW-1185">Reference proteome</keyword>
<protein>
    <submittedName>
        <fullName evidence="1">Uncharacterized protein</fullName>
    </submittedName>
</protein>
<name>A0ACC3BJ42_PYRYE</name>
<evidence type="ECO:0000313" key="2">
    <source>
        <dbReference type="Proteomes" id="UP000798662"/>
    </source>
</evidence>
<dbReference type="Proteomes" id="UP000798662">
    <property type="component" value="Chromosome 1"/>
</dbReference>
<evidence type="ECO:0000313" key="1">
    <source>
        <dbReference type="EMBL" id="KAK1857980.1"/>
    </source>
</evidence>